<dbReference type="InParanoid" id="A0A1C7NR34"/>
<gene>
    <name evidence="2" type="ORF">A0J61_00366</name>
</gene>
<keyword evidence="1" id="KW-1133">Transmembrane helix</keyword>
<evidence type="ECO:0000313" key="3">
    <source>
        <dbReference type="Proteomes" id="UP000093000"/>
    </source>
</evidence>
<keyword evidence="3" id="KW-1185">Reference proteome</keyword>
<keyword evidence="1" id="KW-0812">Transmembrane</keyword>
<reference evidence="2 3" key="1">
    <citation type="submission" date="2016-03" db="EMBL/GenBank/DDBJ databases">
        <title>Choanephora cucurbitarum.</title>
        <authorList>
            <person name="Min B."/>
            <person name="Park H."/>
            <person name="Park J.-H."/>
            <person name="Shin H.-D."/>
            <person name="Choi I.-G."/>
        </authorList>
    </citation>
    <scope>NUCLEOTIDE SEQUENCE [LARGE SCALE GENOMIC DNA]</scope>
    <source>
        <strain evidence="2 3">KUS-F28377</strain>
    </source>
</reference>
<dbReference type="OrthoDB" id="275936at2759"/>
<evidence type="ECO:0000256" key="1">
    <source>
        <dbReference type="SAM" id="Phobius"/>
    </source>
</evidence>
<organism evidence="2 3">
    <name type="scientific">Choanephora cucurbitarum</name>
    <dbReference type="NCBI Taxonomy" id="101091"/>
    <lineage>
        <taxon>Eukaryota</taxon>
        <taxon>Fungi</taxon>
        <taxon>Fungi incertae sedis</taxon>
        <taxon>Mucoromycota</taxon>
        <taxon>Mucoromycotina</taxon>
        <taxon>Mucoromycetes</taxon>
        <taxon>Mucorales</taxon>
        <taxon>Mucorineae</taxon>
        <taxon>Choanephoraceae</taxon>
        <taxon>Choanephoroideae</taxon>
        <taxon>Choanephora</taxon>
    </lineage>
</organism>
<dbReference type="PANTHER" id="PTHR37845">
    <property type="entry name" value="SEQUENCE ORPHAN"/>
    <property type="match status" value="1"/>
</dbReference>
<comment type="caution">
    <text evidence="2">The sequence shown here is derived from an EMBL/GenBank/DDBJ whole genome shotgun (WGS) entry which is preliminary data.</text>
</comment>
<dbReference type="Proteomes" id="UP000093000">
    <property type="component" value="Unassembled WGS sequence"/>
</dbReference>
<dbReference type="STRING" id="101091.A0A1C7NR34"/>
<dbReference type="AlphaFoldDB" id="A0A1C7NR34"/>
<accession>A0A1C7NR34</accession>
<dbReference type="EMBL" id="LUGH01000008">
    <property type="protein sequence ID" value="OBZ91552.1"/>
    <property type="molecule type" value="Genomic_DNA"/>
</dbReference>
<dbReference type="PANTHER" id="PTHR37845:SF1">
    <property type="entry name" value="SEQUENCE ORPHAN"/>
    <property type="match status" value="1"/>
</dbReference>
<keyword evidence="1" id="KW-0472">Membrane</keyword>
<protein>
    <submittedName>
        <fullName evidence="2">Uncharacterized protein</fullName>
    </submittedName>
</protein>
<sequence>MSTFQEEQKQLLHTKDRLIKLYGVDLMSAFSSAAMVAPFIAIVDRSIIENLNGKRKLTDGLKYGMRTFLSQPFQFTMSPQFRIVLGLYFSTYTTANMVETTCEQYSIDPAKTQLYKFITTSITNIGLCVYKDKVFARLFGVSASRALPKLSYLLFAARDSLTIAASFTAPAYIASLLQQTSFQPSLKTANTLAQLSCPAVVQIVSTPVHLLGLDLYNRPGVSLASRNQLIRKEYVKSTLARIGRIGPAFGIGGVGNTYFRSFRSQV</sequence>
<proteinExistence type="predicted"/>
<dbReference type="GO" id="GO:0005739">
    <property type="term" value="C:mitochondrion"/>
    <property type="evidence" value="ECO:0007669"/>
    <property type="project" value="TreeGrafter"/>
</dbReference>
<feature type="transmembrane region" description="Helical" evidence="1">
    <location>
        <begin position="21"/>
        <end position="43"/>
    </location>
</feature>
<evidence type="ECO:0000313" key="2">
    <source>
        <dbReference type="EMBL" id="OBZ91552.1"/>
    </source>
</evidence>
<dbReference type="InterPro" id="IPR038781">
    <property type="entry name" value="C365.16-ike"/>
</dbReference>
<name>A0A1C7NR34_9FUNG</name>